<evidence type="ECO:0000313" key="6">
    <source>
        <dbReference type="EMBL" id="SBS63089.1"/>
    </source>
</evidence>
<comment type="subcellular location">
    <subcellularLocation>
        <location evidence="1">Cell outer membrane</location>
        <topology evidence="1">Multi-pass membrane protein</topology>
    </subcellularLocation>
</comment>
<keyword evidence="3" id="KW-0472">Membrane</keyword>
<accession>A0A1C3INU9</accession>
<dbReference type="GO" id="GO:0009279">
    <property type="term" value="C:cell outer membrane"/>
    <property type="evidence" value="ECO:0007669"/>
    <property type="project" value="UniProtKB-SubCell"/>
</dbReference>
<dbReference type="SUPFAM" id="SSF56935">
    <property type="entry name" value="Porins"/>
    <property type="match status" value="1"/>
</dbReference>
<evidence type="ECO:0000313" key="7">
    <source>
        <dbReference type="Proteomes" id="UP000092876"/>
    </source>
</evidence>
<evidence type="ECO:0000256" key="2">
    <source>
        <dbReference type="ARBA" id="ARBA00022729"/>
    </source>
</evidence>
<feature type="domain" description="Porin" evidence="5">
    <location>
        <begin position="7"/>
        <end position="303"/>
    </location>
</feature>
<name>A0A1C3INU9_9VIBR</name>
<feature type="chain" id="PRO_5008675705" evidence="4">
    <location>
        <begin position="20"/>
        <end position="329"/>
    </location>
</feature>
<sequence>MKKTLLALAVMTAAGSANAAIEIYNQDGVSVDLKGDIEVVYSNEYKKGSSMEQKIEDADFGFDIKYMVNEDWKVGAYWEFNGSENANAQKTRNGDTYVAAYNDTFGSIKFGRLCTAVDDLGIGKDEAYGISTLLDNATNECADEAVRYDYDNGALYATLGYVQDKVNGENNKEEQGKDTEYFDARMGYRFADFDVSAFVANFDTNVAKGDHQGYGAELVFSGIENVYLSTAYYGVNSDTANDDNSVIAFAAGYTMGLWGFNTGYSIGDHDDKVKEEDRWFVNSTYAIAPNTKVYAEVGGIDYDSKRLNDKGAKYYKTDTGLAIGVEASF</sequence>
<dbReference type="InterPro" id="IPR050298">
    <property type="entry name" value="Gram-neg_bact_OMP"/>
</dbReference>
<protein>
    <submittedName>
        <fullName evidence="6">Porin-like protein H</fullName>
    </submittedName>
</protein>
<gene>
    <name evidence="6" type="primary">ompH</name>
    <name evidence="6" type="ORF">VAT7223_01497</name>
</gene>
<evidence type="ECO:0000256" key="1">
    <source>
        <dbReference type="ARBA" id="ARBA00004571"/>
    </source>
</evidence>
<dbReference type="InterPro" id="IPR033900">
    <property type="entry name" value="Gram_neg_porin_domain"/>
</dbReference>
<reference evidence="7" key="1">
    <citation type="submission" date="2016-06" db="EMBL/GenBank/DDBJ databases">
        <authorList>
            <person name="Rodrigo-Torres Lidia"/>
            <person name="Arahal R.David."/>
        </authorList>
    </citation>
    <scope>NUCLEOTIDE SEQUENCE [LARGE SCALE GENOMIC DNA]</scope>
    <source>
        <strain evidence="7">CECT 7223</strain>
    </source>
</reference>
<dbReference type="EMBL" id="FLQP01000018">
    <property type="protein sequence ID" value="SBS63089.1"/>
    <property type="molecule type" value="Genomic_DNA"/>
</dbReference>
<dbReference type="GeneID" id="94232524"/>
<dbReference type="PANTHER" id="PTHR34501">
    <property type="entry name" value="PROTEIN YDDL-RELATED"/>
    <property type="match status" value="1"/>
</dbReference>
<dbReference type="Gene3D" id="2.40.160.10">
    <property type="entry name" value="Porin"/>
    <property type="match status" value="1"/>
</dbReference>
<keyword evidence="2 4" id="KW-0732">Signal</keyword>
<dbReference type="AlphaFoldDB" id="A0A1C3INU9"/>
<evidence type="ECO:0000256" key="4">
    <source>
        <dbReference type="SAM" id="SignalP"/>
    </source>
</evidence>
<proteinExistence type="predicted"/>
<dbReference type="Proteomes" id="UP000092876">
    <property type="component" value="Unassembled WGS sequence"/>
</dbReference>
<organism evidence="6 7">
    <name type="scientific">Vibrio atlanticus</name>
    <dbReference type="NCBI Taxonomy" id="693153"/>
    <lineage>
        <taxon>Bacteria</taxon>
        <taxon>Pseudomonadati</taxon>
        <taxon>Pseudomonadota</taxon>
        <taxon>Gammaproteobacteria</taxon>
        <taxon>Vibrionales</taxon>
        <taxon>Vibrionaceae</taxon>
        <taxon>Vibrio</taxon>
    </lineage>
</organism>
<dbReference type="InterPro" id="IPR023614">
    <property type="entry name" value="Porin_dom_sf"/>
</dbReference>
<dbReference type="GO" id="GO:0015288">
    <property type="term" value="F:porin activity"/>
    <property type="evidence" value="ECO:0007669"/>
    <property type="project" value="InterPro"/>
</dbReference>
<dbReference type="RefSeq" id="WP_065678761.1">
    <property type="nucleotide sequence ID" value="NZ_AP025460.1"/>
</dbReference>
<dbReference type="Pfam" id="PF13609">
    <property type="entry name" value="Porin_4"/>
    <property type="match status" value="1"/>
</dbReference>
<feature type="signal peptide" evidence="4">
    <location>
        <begin position="1"/>
        <end position="19"/>
    </location>
</feature>
<evidence type="ECO:0000256" key="3">
    <source>
        <dbReference type="ARBA" id="ARBA00023136"/>
    </source>
</evidence>
<evidence type="ECO:0000259" key="5">
    <source>
        <dbReference type="Pfam" id="PF13609"/>
    </source>
</evidence>
<dbReference type="PANTHER" id="PTHR34501:SF2">
    <property type="entry name" value="OUTER MEMBRANE PORIN F-RELATED"/>
    <property type="match status" value="1"/>
</dbReference>